<dbReference type="GO" id="GO:0000725">
    <property type="term" value="P:recombinational repair"/>
    <property type="evidence" value="ECO:0007669"/>
    <property type="project" value="UniProtKB-UniRule"/>
</dbReference>
<accession>A0A8A0RJD8</accession>
<dbReference type="GO" id="GO:0005524">
    <property type="term" value="F:ATP binding"/>
    <property type="evidence" value="ECO:0007669"/>
    <property type="project" value="UniProtKB-UniRule"/>
</dbReference>
<dbReference type="PANTHER" id="PTHR32472">
    <property type="entry name" value="DNA REPAIR PROTEIN RADA"/>
    <property type="match status" value="1"/>
</dbReference>
<evidence type="ECO:0000256" key="3">
    <source>
        <dbReference type="ARBA" id="ARBA00022763"/>
    </source>
</evidence>
<evidence type="ECO:0000256" key="7">
    <source>
        <dbReference type="ARBA" id="ARBA00022840"/>
    </source>
</evidence>
<name>A0A8A0RJD8_9FIRM</name>
<dbReference type="GO" id="GO:0008270">
    <property type="term" value="F:zinc ion binding"/>
    <property type="evidence" value="ECO:0007669"/>
    <property type="project" value="UniProtKB-KW"/>
</dbReference>
<dbReference type="KEGG" id="kme:H0A61_00645"/>
<evidence type="ECO:0000256" key="5">
    <source>
        <dbReference type="ARBA" id="ARBA00022801"/>
    </source>
</evidence>
<sequence>MAKIKTRYICQHCGRETNRWMGKCPECGNWNTFKEEITDKKGRPKEYITAVNKPANINEIDLEGEIRFSTGIGELDRVLGGGIVPGSLVLVGGDPGIGKSTLLLQVSAALASGSGKVLYVSGEESLNQIKMRAQRLGLNSKELYLASETNIDAIQAYIESIKPAFVVVDSIQTAYHPDLESAPGSVSQVRECTACLLRLAKGSGIPVFIIGHVTKDGSIAGPRVLEHMVDCVLYFEGERHYIYRILRAVKNRFGSTNEIGIFEMGDSGLKEVKNPSEMLLSGRPVGVSGSVVVSSIEGTRPILIEIQALLSPTTFGMPRRMTTGLDYNRVILLMAVLEKRIGLNLANQDAYLNVAGGIRIDEPAVDLGIAAAIASSFKEIRINPLTVAIGEIGLAGEIRGVSYIESRVKEASKLGFNTCVIPEDNLKGLKNVEGINIVGVKTLRQGLEIILGG</sequence>
<keyword evidence="5 15" id="KW-0378">Hydrolase</keyword>
<dbReference type="InterPro" id="IPR041166">
    <property type="entry name" value="Rubredoxin_2"/>
</dbReference>
<keyword evidence="4 13" id="KW-0863">Zinc-finger</keyword>
<keyword evidence="8 11" id="KW-0346">Stress response</keyword>
<dbReference type="Pfam" id="PF18073">
    <property type="entry name" value="Zn_ribbon_LapB"/>
    <property type="match status" value="1"/>
</dbReference>
<dbReference type="SUPFAM" id="SSF54211">
    <property type="entry name" value="Ribosomal protein S5 domain 2-like"/>
    <property type="match status" value="1"/>
</dbReference>
<dbReference type="FunFam" id="3.40.50.300:FF:000050">
    <property type="entry name" value="DNA repair protein RadA"/>
    <property type="match status" value="1"/>
</dbReference>
<dbReference type="PANTHER" id="PTHR32472:SF10">
    <property type="entry name" value="DNA REPAIR PROTEIN RADA-LIKE PROTEIN"/>
    <property type="match status" value="1"/>
</dbReference>
<evidence type="ECO:0000256" key="12">
    <source>
        <dbReference type="NCBIfam" id="TIGR00416"/>
    </source>
</evidence>
<evidence type="ECO:0000256" key="4">
    <source>
        <dbReference type="ARBA" id="ARBA00022771"/>
    </source>
</evidence>
<gene>
    <name evidence="11 15" type="primary">radA</name>
    <name evidence="15" type="ORF">H0A61_00645</name>
</gene>
<keyword evidence="1 11" id="KW-0479">Metal-binding</keyword>
<dbReference type="InterPro" id="IPR020588">
    <property type="entry name" value="RecA_ATP-bd"/>
</dbReference>
<dbReference type="AlphaFoldDB" id="A0A8A0RJD8"/>
<feature type="binding site" evidence="11">
    <location>
        <begin position="93"/>
        <end position="100"/>
    </location>
    <ligand>
        <name>ATP</name>
        <dbReference type="ChEBI" id="CHEBI:30616"/>
    </ligand>
</feature>
<dbReference type="GO" id="GO:0016787">
    <property type="term" value="F:hydrolase activity"/>
    <property type="evidence" value="ECO:0007669"/>
    <property type="project" value="UniProtKB-KW"/>
</dbReference>
<evidence type="ECO:0000256" key="2">
    <source>
        <dbReference type="ARBA" id="ARBA00022741"/>
    </source>
</evidence>
<dbReference type="RefSeq" id="WP_206708541.1">
    <property type="nucleotide sequence ID" value="NZ_CP059066.1"/>
</dbReference>
<dbReference type="InterPro" id="IPR004504">
    <property type="entry name" value="DNA_repair_RadA"/>
</dbReference>
<comment type="function">
    <text evidence="13">DNA-dependent ATPase involved in processing of recombination intermediates, plays a role in repairing DNA breaks. Stimulates the branch migration of RecA-mediated strand transfer reactions, allowing the 3' invading strand to extend heteroduplex DNA faster. Binds ssDNA in the presence of ADP but not other nucleotides, has ATPase activity that is stimulated by ssDNA and various branched DNA structures, but inhibited by SSB. Does not have RecA's homology-searching function.</text>
</comment>
<feature type="short sequence motif" description="RadA KNRFG motif" evidence="11">
    <location>
        <begin position="250"/>
        <end position="254"/>
    </location>
</feature>
<keyword evidence="6 13" id="KW-0862">Zinc</keyword>
<dbReference type="SMART" id="SM00382">
    <property type="entry name" value="AAA"/>
    <property type="match status" value="1"/>
</dbReference>
<proteinExistence type="inferred from homology"/>
<dbReference type="InterPro" id="IPR014721">
    <property type="entry name" value="Ribsml_uS5_D2-typ_fold_subgr"/>
</dbReference>
<comment type="similarity">
    <text evidence="11 13">Belongs to the RecA family. RadA subfamily.</text>
</comment>
<dbReference type="Pfam" id="PF13481">
    <property type="entry name" value="AAA_25"/>
    <property type="match status" value="1"/>
</dbReference>
<dbReference type="CDD" id="cd01121">
    <property type="entry name" value="RadA_SMS_N"/>
    <property type="match status" value="1"/>
</dbReference>
<organism evidence="15 16">
    <name type="scientific">Koleobacter methoxysyntrophicus</name>
    <dbReference type="NCBI Taxonomy" id="2751313"/>
    <lineage>
        <taxon>Bacteria</taxon>
        <taxon>Bacillati</taxon>
        <taxon>Bacillota</taxon>
        <taxon>Clostridia</taxon>
        <taxon>Koleobacterales</taxon>
        <taxon>Koleobacteraceae</taxon>
        <taxon>Koleobacter</taxon>
    </lineage>
</organism>
<keyword evidence="9 11" id="KW-0238">DNA-binding</keyword>
<protein>
    <recommendedName>
        <fullName evidence="11 12">DNA repair protein RadA</fullName>
    </recommendedName>
</protein>
<evidence type="ECO:0000313" key="15">
    <source>
        <dbReference type="EMBL" id="QSQ08323.1"/>
    </source>
</evidence>
<reference evidence="15" key="1">
    <citation type="submission" date="2020-07" db="EMBL/GenBank/DDBJ databases">
        <title>Koleobacter methoxysyntrophicus gen. nov., sp. nov., a novel anaerobic bacterium isolated from deep subsurface oil field and proposal of Koleobacterales ord. nov. in the phylum Firmicutes.</title>
        <authorList>
            <person name="Sakamoto S."/>
            <person name="Tamaki H."/>
        </authorList>
    </citation>
    <scope>NUCLEOTIDE SEQUENCE</scope>
    <source>
        <strain evidence="15">NRmbB1</strain>
    </source>
</reference>
<dbReference type="FunFam" id="3.30.230.10:FF:000031">
    <property type="entry name" value="DNA repair protein RadA"/>
    <property type="match status" value="1"/>
</dbReference>
<keyword evidence="2 11" id="KW-0547">Nucleotide-binding</keyword>
<dbReference type="InterPro" id="IPR027417">
    <property type="entry name" value="P-loop_NTPase"/>
</dbReference>
<evidence type="ECO:0000256" key="11">
    <source>
        <dbReference type="HAMAP-Rule" id="MF_01498"/>
    </source>
</evidence>
<dbReference type="SUPFAM" id="SSF52540">
    <property type="entry name" value="P-loop containing nucleoside triphosphate hydrolases"/>
    <property type="match status" value="1"/>
</dbReference>
<dbReference type="NCBIfam" id="TIGR00416">
    <property type="entry name" value="sms"/>
    <property type="match status" value="1"/>
</dbReference>
<dbReference type="Gene3D" id="3.30.230.10">
    <property type="match status" value="1"/>
</dbReference>
<keyword evidence="10 11" id="KW-0234">DNA repair</keyword>
<dbReference type="Pfam" id="PF13541">
    <property type="entry name" value="ChlI"/>
    <property type="match status" value="1"/>
</dbReference>
<comment type="function">
    <text evidence="11">Plays a role in repairing double-strand DNA breaks, probably involving stabilizing or processing branched DNA or blocked replication forks.</text>
</comment>
<feature type="region of interest" description="Lon-protease-like" evidence="11">
    <location>
        <begin position="349"/>
        <end position="453"/>
    </location>
</feature>
<evidence type="ECO:0000256" key="1">
    <source>
        <dbReference type="ARBA" id="ARBA00022723"/>
    </source>
</evidence>
<dbReference type="InterPro" id="IPR003593">
    <property type="entry name" value="AAA+_ATPase"/>
</dbReference>
<dbReference type="HAMAP" id="MF_01498">
    <property type="entry name" value="RadA_bact"/>
    <property type="match status" value="1"/>
</dbReference>
<evidence type="ECO:0000256" key="9">
    <source>
        <dbReference type="ARBA" id="ARBA00023125"/>
    </source>
</evidence>
<keyword evidence="3 11" id="KW-0227">DNA damage</keyword>
<dbReference type="Proteomes" id="UP000662904">
    <property type="component" value="Chromosome"/>
</dbReference>
<evidence type="ECO:0000259" key="14">
    <source>
        <dbReference type="PROSITE" id="PS50162"/>
    </source>
</evidence>
<comment type="domain">
    <text evidence="11">The middle region has homology to RecA with ATPase motifs including the RadA KNRFG motif, while the C-terminus is homologous to Lon protease.</text>
</comment>
<evidence type="ECO:0000256" key="10">
    <source>
        <dbReference type="ARBA" id="ARBA00023204"/>
    </source>
</evidence>
<dbReference type="InterPro" id="IPR020568">
    <property type="entry name" value="Ribosomal_Su5_D2-typ_SF"/>
</dbReference>
<keyword evidence="7 11" id="KW-0067">ATP-binding</keyword>
<keyword evidence="16" id="KW-1185">Reference proteome</keyword>
<dbReference type="PROSITE" id="PS50162">
    <property type="entry name" value="RECA_2"/>
    <property type="match status" value="1"/>
</dbReference>
<evidence type="ECO:0000313" key="16">
    <source>
        <dbReference type="Proteomes" id="UP000662904"/>
    </source>
</evidence>
<evidence type="ECO:0000256" key="13">
    <source>
        <dbReference type="RuleBase" id="RU003555"/>
    </source>
</evidence>
<dbReference type="EMBL" id="CP059066">
    <property type="protein sequence ID" value="QSQ08323.1"/>
    <property type="molecule type" value="Genomic_DNA"/>
</dbReference>
<evidence type="ECO:0000256" key="6">
    <source>
        <dbReference type="ARBA" id="ARBA00022833"/>
    </source>
</evidence>
<dbReference type="PRINTS" id="PR01874">
    <property type="entry name" value="DNAREPAIRADA"/>
</dbReference>
<dbReference type="GO" id="GO:0005829">
    <property type="term" value="C:cytosol"/>
    <property type="evidence" value="ECO:0007669"/>
    <property type="project" value="TreeGrafter"/>
</dbReference>
<feature type="domain" description="RecA family profile 1" evidence="14">
    <location>
        <begin position="64"/>
        <end position="213"/>
    </location>
</feature>
<dbReference type="Gene3D" id="3.40.50.300">
    <property type="entry name" value="P-loop containing nucleotide triphosphate hydrolases"/>
    <property type="match status" value="1"/>
</dbReference>
<dbReference type="GO" id="GO:0003684">
    <property type="term" value="F:damaged DNA binding"/>
    <property type="evidence" value="ECO:0007669"/>
    <property type="project" value="InterPro"/>
</dbReference>
<evidence type="ECO:0000256" key="8">
    <source>
        <dbReference type="ARBA" id="ARBA00023016"/>
    </source>
</evidence>
<dbReference type="GO" id="GO:0140664">
    <property type="term" value="F:ATP-dependent DNA damage sensor activity"/>
    <property type="evidence" value="ECO:0007669"/>
    <property type="project" value="InterPro"/>
</dbReference>